<dbReference type="InterPro" id="IPR018062">
    <property type="entry name" value="HTH_AraC-typ_CS"/>
</dbReference>
<reference evidence="8 9" key="1">
    <citation type="submission" date="2019-11" db="EMBL/GenBank/DDBJ databases">
        <authorList>
            <person name="Criscuolo A."/>
        </authorList>
    </citation>
    <scope>NUCLEOTIDE SEQUENCE [LARGE SCALE GENOMIC DNA]</scope>
    <source>
        <strain evidence="8">CIP111667</strain>
    </source>
</reference>
<dbReference type="Pfam" id="PF12833">
    <property type="entry name" value="HTH_18"/>
    <property type="match status" value="1"/>
</dbReference>
<dbReference type="InterPro" id="IPR018060">
    <property type="entry name" value="HTH_AraC"/>
</dbReference>
<dbReference type="PRINTS" id="PR00032">
    <property type="entry name" value="HTHARAC"/>
</dbReference>
<evidence type="ECO:0000256" key="2">
    <source>
        <dbReference type="ARBA" id="ARBA00023015"/>
    </source>
</evidence>
<proteinExistence type="predicted"/>
<keyword evidence="1" id="KW-0678">Repressor</keyword>
<dbReference type="Pfam" id="PF02311">
    <property type="entry name" value="AraC_binding"/>
    <property type="match status" value="1"/>
</dbReference>
<protein>
    <recommendedName>
        <fullName evidence="5">HTH-type transcriptional regulator RipA</fullName>
    </recommendedName>
    <alternativeName>
        <fullName evidence="6">Repressor of iron proteins A</fullName>
    </alternativeName>
</protein>
<dbReference type="InterPro" id="IPR011051">
    <property type="entry name" value="RmlC_Cupin_sf"/>
</dbReference>
<dbReference type="InterPro" id="IPR003313">
    <property type="entry name" value="AraC-bd"/>
</dbReference>
<evidence type="ECO:0000256" key="6">
    <source>
        <dbReference type="ARBA" id="ARBA00079449"/>
    </source>
</evidence>
<dbReference type="PANTHER" id="PTHR11019:SF199">
    <property type="entry name" value="HTH-TYPE TRANSCRIPTIONAL REGULATOR NIMR"/>
    <property type="match status" value="1"/>
</dbReference>
<dbReference type="EMBL" id="CACRYJ010000061">
    <property type="protein sequence ID" value="VZO39666.1"/>
    <property type="molecule type" value="Genomic_DNA"/>
</dbReference>
<dbReference type="PROSITE" id="PS01124">
    <property type="entry name" value="HTH_ARAC_FAMILY_2"/>
    <property type="match status" value="1"/>
</dbReference>
<name>A0A7M4DQC2_9MICO</name>
<dbReference type="InterPro" id="IPR014710">
    <property type="entry name" value="RmlC-like_jellyroll"/>
</dbReference>
<comment type="caution">
    <text evidence="8">The sequence shown here is derived from an EMBL/GenBank/DDBJ whole genome shotgun (WGS) entry which is preliminary data.</text>
</comment>
<accession>A0A7M4DQC2</accession>
<dbReference type="SUPFAM" id="SSF46689">
    <property type="entry name" value="Homeodomain-like"/>
    <property type="match status" value="1"/>
</dbReference>
<keyword evidence="9" id="KW-1185">Reference proteome</keyword>
<dbReference type="Gene3D" id="1.10.10.60">
    <property type="entry name" value="Homeodomain-like"/>
    <property type="match status" value="1"/>
</dbReference>
<evidence type="ECO:0000313" key="8">
    <source>
        <dbReference type="EMBL" id="VZO39666.1"/>
    </source>
</evidence>
<keyword evidence="4" id="KW-0804">Transcription</keyword>
<evidence type="ECO:0000256" key="4">
    <source>
        <dbReference type="ARBA" id="ARBA00023163"/>
    </source>
</evidence>
<organism evidence="8 9">
    <name type="scientific">Occultella aeris</name>
    <dbReference type="NCBI Taxonomy" id="2761496"/>
    <lineage>
        <taxon>Bacteria</taxon>
        <taxon>Bacillati</taxon>
        <taxon>Actinomycetota</taxon>
        <taxon>Actinomycetes</taxon>
        <taxon>Micrococcales</taxon>
        <taxon>Ruaniaceae</taxon>
        <taxon>Occultella</taxon>
    </lineage>
</organism>
<evidence type="ECO:0000259" key="7">
    <source>
        <dbReference type="PROSITE" id="PS01124"/>
    </source>
</evidence>
<gene>
    <name evidence="8" type="primary">ripA_3</name>
    <name evidence="8" type="ORF">HALOF300_04360</name>
</gene>
<keyword evidence="2" id="KW-0805">Transcription regulation</keyword>
<dbReference type="FunFam" id="1.10.10.60:FF:000132">
    <property type="entry name" value="AraC family transcriptional regulator"/>
    <property type="match status" value="1"/>
</dbReference>
<dbReference type="SUPFAM" id="SSF51182">
    <property type="entry name" value="RmlC-like cupins"/>
    <property type="match status" value="1"/>
</dbReference>
<dbReference type="PROSITE" id="PS00041">
    <property type="entry name" value="HTH_ARAC_FAMILY_1"/>
    <property type="match status" value="1"/>
</dbReference>
<evidence type="ECO:0000256" key="1">
    <source>
        <dbReference type="ARBA" id="ARBA00022491"/>
    </source>
</evidence>
<feature type="domain" description="HTH araC/xylS-type" evidence="7">
    <location>
        <begin position="161"/>
        <end position="258"/>
    </location>
</feature>
<evidence type="ECO:0000313" key="9">
    <source>
        <dbReference type="Proteomes" id="UP000419743"/>
    </source>
</evidence>
<dbReference type="RefSeq" id="WP_197522751.1">
    <property type="nucleotide sequence ID" value="NZ_CACRYJ010000061.1"/>
</dbReference>
<sequence length="266" mass="28547">MPVDVPESPVLPGGIPEPYLLTTAVVDGTGAGGATPHRHPEDMLVWPHRGAVSVRVQEETLWQLRPGDGLWVPRLTPHLVSADPTAVFCCTYFAGQGFDPGWPGTRPVAVNTALREMLLHLADTPMPMMQRLRAQRVITDLLSGAPARPSSVPLPQDPRISELAAAIIDDPSDDSSIEDLAWRHAVSVRTISRAFAQELGMSFSQWRTVVRMSAASALLTDGHPVSAVAHRVGYATTSAFSAAFRRAVGVTPSEFLSRGGELPHAS</sequence>
<dbReference type="GO" id="GO:0003700">
    <property type="term" value="F:DNA-binding transcription factor activity"/>
    <property type="evidence" value="ECO:0007669"/>
    <property type="project" value="InterPro"/>
</dbReference>
<keyword evidence="3" id="KW-0238">DNA-binding</keyword>
<dbReference type="PANTHER" id="PTHR11019">
    <property type="entry name" value="HTH-TYPE TRANSCRIPTIONAL REGULATOR NIMR"/>
    <property type="match status" value="1"/>
</dbReference>
<evidence type="ECO:0000256" key="5">
    <source>
        <dbReference type="ARBA" id="ARBA00074140"/>
    </source>
</evidence>
<dbReference type="GO" id="GO:0043565">
    <property type="term" value="F:sequence-specific DNA binding"/>
    <property type="evidence" value="ECO:0007669"/>
    <property type="project" value="InterPro"/>
</dbReference>
<dbReference type="InterPro" id="IPR020449">
    <property type="entry name" value="Tscrpt_reg_AraC-type_HTH"/>
</dbReference>
<dbReference type="AlphaFoldDB" id="A0A7M4DQC2"/>
<dbReference type="SMART" id="SM00342">
    <property type="entry name" value="HTH_ARAC"/>
    <property type="match status" value="1"/>
</dbReference>
<dbReference type="Proteomes" id="UP000419743">
    <property type="component" value="Unassembled WGS sequence"/>
</dbReference>
<evidence type="ECO:0000256" key="3">
    <source>
        <dbReference type="ARBA" id="ARBA00023125"/>
    </source>
</evidence>
<dbReference type="Gene3D" id="2.60.120.10">
    <property type="entry name" value="Jelly Rolls"/>
    <property type="match status" value="1"/>
</dbReference>
<dbReference type="InterPro" id="IPR009057">
    <property type="entry name" value="Homeodomain-like_sf"/>
</dbReference>